<evidence type="ECO:0000313" key="5">
    <source>
        <dbReference type="EMBL" id="VDC49783.1"/>
    </source>
</evidence>
<evidence type="ECO:0000313" key="6">
    <source>
        <dbReference type="Proteomes" id="UP000289220"/>
    </source>
</evidence>
<comment type="similarity">
    <text evidence="1">Belongs to the transglycosylase Slt family.</text>
</comment>
<name>A0A7Z8Y314_9CAUL</name>
<reference evidence="5 6" key="1">
    <citation type="submission" date="2018-11" db="EMBL/GenBank/DDBJ databases">
        <authorList>
            <person name="Peiro R."/>
            <person name="Begona"/>
            <person name="Cbmso G."/>
            <person name="Lopez M."/>
            <person name="Gonzalez S."/>
            <person name="Sacristan E."/>
            <person name="Castillo E."/>
        </authorList>
    </citation>
    <scope>NUCLEOTIDE SEQUENCE [LARGE SCALE GENOMIC DNA]</scope>
    <source>
        <strain evidence="5">Brev_genome</strain>
    </source>
</reference>
<keyword evidence="6" id="KW-1185">Reference proteome</keyword>
<dbReference type="Proteomes" id="UP000289220">
    <property type="component" value="Unassembled WGS sequence"/>
</dbReference>
<evidence type="ECO:0000256" key="2">
    <source>
        <dbReference type="ARBA" id="ARBA00009387"/>
    </source>
</evidence>
<feature type="domain" description="Transglycosylase SLT" evidence="4">
    <location>
        <begin position="65"/>
        <end position="170"/>
    </location>
</feature>
<evidence type="ECO:0000259" key="4">
    <source>
        <dbReference type="Pfam" id="PF01464"/>
    </source>
</evidence>
<feature type="chain" id="PRO_5031341908" evidence="3">
    <location>
        <begin position="21"/>
        <end position="200"/>
    </location>
</feature>
<dbReference type="AlphaFoldDB" id="A0A7Z8Y314"/>
<dbReference type="InterPro" id="IPR008258">
    <property type="entry name" value="Transglycosylase_SLT_dom_1"/>
</dbReference>
<dbReference type="RefSeq" id="WP_154725983.1">
    <property type="nucleotide sequence ID" value="NZ_UXHF01000023.1"/>
</dbReference>
<gene>
    <name evidence="5" type="primary">slt_2</name>
    <name evidence="5" type="ORF">BREV_BREV_01429</name>
</gene>
<dbReference type="CDD" id="cd00254">
    <property type="entry name" value="LT-like"/>
    <property type="match status" value="1"/>
</dbReference>
<feature type="signal peptide" evidence="3">
    <location>
        <begin position="1"/>
        <end position="20"/>
    </location>
</feature>
<dbReference type="SUPFAM" id="SSF53955">
    <property type="entry name" value="Lysozyme-like"/>
    <property type="match status" value="1"/>
</dbReference>
<protein>
    <submittedName>
        <fullName evidence="5">Soluble lytic murein transglycosylase</fullName>
    </submittedName>
</protein>
<dbReference type="InterPro" id="IPR023346">
    <property type="entry name" value="Lysozyme-like_dom_sf"/>
</dbReference>
<evidence type="ECO:0000256" key="3">
    <source>
        <dbReference type="SAM" id="SignalP"/>
    </source>
</evidence>
<evidence type="ECO:0000256" key="1">
    <source>
        <dbReference type="ARBA" id="ARBA00007734"/>
    </source>
</evidence>
<comment type="caution">
    <text evidence="5">The sequence shown here is derived from an EMBL/GenBank/DDBJ whole genome shotgun (WGS) entry which is preliminary data.</text>
</comment>
<proteinExistence type="inferred from homology"/>
<keyword evidence="3" id="KW-0732">Signal</keyword>
<comment type="similarity">
    <text evidence="2">Belongs to the virb1 family.</text>
</comment>
<dbReference type="EMBL" id="UXHF01000023">
    <property type="protein sequence ID" value="VDC49783.1"/>
    <property type="molecule type" value="Genomic_DNA"/>
</dbReference>
<accession>A0A7Z8Y314</accession>
<sequence>MVRAILLTTALMAVGAPAAAQSVDWRRAGGDLFGRPVIEAEPVVFDTNADIPRLAALSQPFQDAIALAAATHGLDEKLLHALVLTESAYRPDARSPVGAGGLTQLMPGTALELGVANRFDPVENLRGGADYLARQILRFGDLRLALAAYNAGPARVARLGRIPDIAETRNYVATVIDCYLALTAGQGPLNSRQCRPRAAS</sequence>
<dbReference type="PANTHER" id="PTHR37423">
    <property type="entry name" value="SOLUBLE LYTIC MUREIN TRANSGLYCOSYLASE-RELATED"/>
    <property type="match status" value="1"/>
</dbReference>
<dbReference type="PANTHER" id="PTHR37423:SF2">
    <property type="entry name" value="MEMBRANE-BOUND LYTIC MUREIN TRANSGLYCOSYLASE C"/>
    <property type="match status" value="1"/>
</dbReference>
<dbReference type="Pfam" id="PF01464">
    <property type="entry name" value="SLT"/>
    <property type="match status" value="1"/>
</dbReference>
<dbReference type="Gene3D" id="1.10.530.10">
    <property type="match status" value="1"/>
</dbReference>
<organism evidence="5 6">
    <name type="scientific">Brevundimonas mediterranea</name>
    <dbReference type="NCBI Taxonomy" id="74329"/>
    <lineage>
        <taxon>Bacteria</taxon>
        <taxon>Pseudomonadati</taxon>
        <taxon>Pseudomonadota</taxon>
        <taxon>Alphaproteobacteria</taxon>
        <taxon>Caulobacterales</taxon>
        <taxon>Caulobacteraceae</taxon>
        <taxon>Brevundimonas</taxon>
    </lineage>
</organism>